<protein>
    <submittedName>
        <fullName evidence="2">YhcI</fullName>
    </submittedName>
</protein>
<keyword evidence="3" id="KW-1185">Reference proteome</keyword>
<dbReference type="PANTHER" id="PTHR37305:SF1">
    <property type="entry name" value="MEMBRANE PROTEIN"/>
    <property type="match status" value="1"/>
</dbReference>
<feature type="transmembrane region" description="Helical" evidence="1">
    <location>
        <begin position="238"/>
        <end position="257"/>
    </location>
</feature>
<feature type="transmembrane region" description="Helical" evidence="1">
    <location>
        <begin position="287"/>
        <end position="310"/>
    </location>
</feature>
<feature type="transmembrane region" description="Helical" evidence="1">
    <location>
        <begin position="210"/>
        <end position="231"/>
    </location>
</feature>
<evidence type="ECO:0000313" key="2">
    <source>
        <dbReference type="EMBL" id="ADP31384.1"/>
    </source>
</evidence>
<proteinExistence type="predicted"/>
<evidence type="ECO:0000313" key="3">
    <source>
        <dbReference type="Proteomes" id="UP000006867"/>
    </source>
</evidence>
<evidence type="ECO:0000256" key="1">
    <source>
        <dbReference type="SAM" id="Phobius"/>
    </source>
</evidence>
<dbReference type="RefSeq" id="WP_004430035.1">
    <property type="nucleotide sequence ID" value="NC_014639.1"/>
</dbReference>
<keyword evidence="1" id="KW-0472">Membrane</keyword>
<organism evidence="2 3">
    <name type="scientific">Bacillus atrophaeus (strain 1942)</name>
    <dbReference type="NCBI Taxonomy" id="720555"/>
    <lineage>
        <taxon>Bacteria</taxon>
        <taxon>Bacillati</taxon>
        <taxon>Bacillota</taxon>
        <taxon>Bacilli</taxon>
        <taxon>Bacillales</taxon>
        <taxon>Bacillaceae</taxon>
        <taxon>Bacillus</taxon>
    </lineage>
</organism>
<feature type="transmembrane region" description="Helical" evidence="1">
    <location>
        <begin position="12"/>
        <end position="35"/>
    </location>
</feature>
<name>A0ABM5LTY8_BACA1</name>
<dbReference type="PANTHER" id="PTHR37305">
    <property type="entry name" value="INTEGRAL MEMBRANE PROTEIN-RELATED"/>
    <property type="match status" value="1"/>
</dbReference>
<reference evidence="2 3" key="1">
    <citation type="journal article" date="2011" name="Front. Microbiol.">
        <title>Genomic signatures of strain selection and enhancement in Bacillus atrophaeus var. globigii, a historical biowarfare simulant.</title>
        <authorList>
            <person name="Gibbons H.S."/>
            <person name="Broomall S.M."/>
            <person name="McNew L.A."/>
            <person name="Daligault H."/>
            <person name="Chapman C."/>
            <person name="Bruce D."/>
            <person name="Karavis M."/>
            <person name="Krepps M."/>
            <person name="McGregor P.A."/>
            <person name="Hong C."/>
            <person name="Park K.H."/>
            <person name="Akmal A."/>
            <person name="Feldman A."/>
            <person name="Lin J.S."/>
            <person name="Chang W.E."/>
            <person name="Higgs B.W."/>
            <person name="Demirev P."/>
            <person name="Lindquist J."/>
            <person name="Liem A."/>
            <person name="Fochler E."/>
            <person name="Read T.D."/>
            <person name="Tapia R."/>
            <person name="Johnson S."/>
            <person name="Bishop-Lilly K.A."/>
            <person name="Detter C."/>
            <person name="Han C."/>
            <person name="Sozhamannan S."/>
            <person name="Rosenzweig C.N."/>
            <person name="Skowronski E.W."/>
        </authorList>
    </citation>
    <scope>NUCLEOTIDE SEQUENCE [LARGE SCALE GENOMIC DNA]</scope>
    <source>
        <strain evidence="2 3">1942</strain>
    </source>
</reference>
<dbReference type="Proteomes" id="UP000006867">
    <property type="component" value="Chromosome"/>
</dbReference>
<dbReference type="EMBL" id="CP002207">
    <property type="protein sequence ID" value="ADP31384.1"/>
    <property type="molecule type" value="Genomic_DNA"/>
</dbReference>
<dbReference type="Pfam" id="PF12679">
    <property type="entry name" value="ABC2_membrane_2"/>
    <property type="match status" value="1"/>
</dbReference>
<feature type="transmembrane region" description="Helical" evidence="1">
    <location>
        <begin position="108"/>
        <end position="131"/>
    </location>
</feature>
<gene>
    <name evidence="2" type="ordered locus">BATR1942_02140</name>
</gene>
<keyword evidence="1" id="KW-1133">Transmembrane helix</keyword>
<sequence>MLNLIYNEWIKIFSRVGTWVMIGILGVSMVGFALLSNHFSSDEANPKWKQELQAENADMKKQIKDNPGNDILVKNLKKEIAVNEYRIDHNLPTDTGYTAWSYVTDSSMLTMLTGLFTIIIAAGIVANEFNWGTIKLLVIRPLSRFQILLSKYITVLLFGLGLLLFLFVGSTLLGLLFFGTGGDAAANVHLVYKDGHVVEQSIIGYLAKTYLYESISAFMLATMAFMLSAVFRNSSLAVGFSIFLLVMGSTATGFLAMKFDWAKYILFANTDLTQYLDGTPLVEGMTMTFSIVMLVIYFVIFQMLAFGVFLKRDIAT</sequence>
<keyword evidence="1" id="KW-0812">Transmembrane</keyword>
<accession>A0ABM5LTY8</accession>
<feature type="transmembrane region" description="Helical" evidence="1">
    <location>
        <begin position="152"/>
        <end position="178"/>
    </location>
</feature>